<protein>
    <submittedName>
        <fullName evidence="2">Uncharacterized protein</fullName>
    </submittedName>
</protein>
<feature type="transmembrane region" description="Helical" evidence="1">
    <location>
        <begin position="249"/>
        <end position="269"/>
    </location>
</feature>
<proteinExistence type="predicted"/>
<reference evidence="2 3" key="1">
    <citation type="submission" date="2019-05" db="EMBL/GenBank/DDBJ databases">
        <title>Another draft genome of Portunus trituberculatus and its Hox gene families provides insights of decapod evolution.</title>
        <authorList>
            <person name="Jeong J.-H."/>
            <person name="Song I."/>
            <person name="Kim S."/>
            <person name="Choi T."/>
            <person name="Kim D."/>
            <person name="Ryu S."/>
            <person name="Kim W."/>
        </authorList>
    </citation>
    <scope>NUCLEOTIDE SEQUENCE [LARGE SCALE GENOMIC DNA]</scope>
    <source>
        <tissue evidence="2">Muscle</tissue>
    </source>
</reference>
<dbReference type="EMBL" id="VSRR010000235">
    <property type="protein sequence ID" value="MPC12763.1"/>
    <property type="molecule type" value="Genomic_DNA"/>
</dbReference>
<keyword evidence="1" id="KW-0812">Transmembrane</keyword>
<sequence length="283" mass="30752">MDPESCSSYEYSLLHNSGHYSTWATASIITRVAAVDESKMLPSSLVFIGVVLVIPIVSPDCRVTPSSRLDVKNQQLTIRFWGFITGIEVHSFLTVVLYDKDLPLLKIECNHTHVTIHASEFKAEKTTTPMWEVGANTQDIAAPRCHDALHFTLQADTIVTPRLTVGNVSLTLHELSLSQPSLSLTVRGTPGATPAVLVAVVCGMTVEVGCTVPTLSLSSENGATFTVTQRIHLQECPPKTHKTKKAQSALFSFRPLVVQAILFIVVPILGPISPPKRIFGVTT</sequence>
<evidence type="ECO:0000313" key="2">
    <source>
        <dbReference type="EMBL" id="MPC12763.1"/>
    </source>
</evidence>
<keyword evidence="1" id="KW-0472">Membrane</keyword>
<evidence type="ECO:0000313" key="3">
    <source>
        <dbReference type="Proteomes" id="UP000324222"/>
    </source>
</evidence>
<feature type="transmembrane region" description="Helical" evidence="1">
    <location>
        <begin position="78"/>
        <end position="98"/>
    </location>
</feature>
<keyword evidence="3" id="KW-1185">Reference proteome</keyword>
<comment type="caution">
    <text evidence="2">The sequence shown here is derived from an EMBL/GenBank/DDBJ whole genome shotgun (WGS) entry which is preliminary data.</text>
</comment>
<keyword evidence="1" id="KW-1133">Transmembrane helix</keyword>
<dbReference type="OrthoDB" id="10570224at2759"/>
<accession>A0A5B7CZ94</accession>
<evidence type="ECO:0000256" key="1">
    <source>
        <dbReference type="SAM" id="Phobius"/>
    </source>
</evidence>
<dbReference type="AlphaFoldDB" id="A0A5B7CZ94"/>
<dbReference type="Proteomes" id="UP000324222">
    <property type="component" value="Unassembled WGS sequence"/>
</dbReference>
<gene>
    <name evidence="2" type="ORF">E2C01_005471</name>
</gene>
<name>A0A5B7CZ94_PORTR</name>
<feature type="transmembrane region" description="Helical" evidence="1">
    <location>
        <begin position="40"/>
        <end position="58"/>
    </location>
</feature>
<organism evidence="2 3">
    <name type="scientific">Portunus trituberculatus</name>
    <name type="common">Swimming crab</name>
    <name type="synonym">Neptunus trituberculatus</name>
    <dbReference type="NCBI Taxonomy" id="210409"/>
    <lineage>
        <taxon>Eukaryota</taxon>
        <taxon>Metazoa</taxon>
        <taxon>Ecdysozoa</taxon>
        <taxon>Arthropoda</taxon>
        <taxon>Crustacea</taxon>
        <taxon>Multicrustacea</taxon>
        <taxon>Malacostraca</taxon>
        <taxon>Eumalacostraca</taxon>
        <taxon>Eucarida</taxon>
        <taxon>Decapoda</taxon>
        <taxon>Pleocyemata</taxon>
        <taxon>Brachyura</taxon>
        <taxon>Eubrachyura</taxon>
        <taxon>Portunoidea</taxon>
        <taxon>Portunidae</taxon>
        <taxon>Portuninae</taxon>
        <taxon>Portunus</taxon>
    </lineage>
</organism>